<evidence type="ECO:0000256" key="3">
    <source>
        <dbReference type="ARBA" id="ARBA00022490"/>
    </source>
</evidence>
<dbReference type="OMA" id="QHYVGKR"/>
<feature type="domain" description="C2H2-type" evidence="12">
    <location>
        <begin position="153"/>
        <end position="175"/>
    </location>
</feature>
<dbReference type="InterPro" id="IPR051868">
    <property type="entry name" value="ZN346_ZMAT4"/>
</dbReference>
<dbReference type="GO" id="GO:0005737">
    <property type="term" value="C:cytoplasm"/>
    <property type="evidence" value="ECO:0007669"/>
    <property type="project" value="UniProtKB-SubCell"/>
</dbReference>
<keyword evidence="14" id="KW-1185">Reference proteome</keyword>
<evidence type="ECO:0000256" key="7">
    <source>
        <dbReference type="ARBA" id="ARBA00022833"/>
    </source>
</evidence>
<dbReference type="SMART" id="SM00451">
    <property type="entry name" value="ZnF_U1"/>
    <property type="match status" value="4"/>
</dbReference>
<evidence type="ECO:0000256" key="11">
    <source>
        <dbReference type="SAM" id="MobiDB-lite"/>
    </source>
</evidence>
<evidence type="ECO:0000256" key="10">
    <source>
        <dbReference type="ARBA" id="ARBA00039634"/>
    </source>
</evidence>
<dbReference type="GeneTree" id="ENSGT00940000159101"/>
<evidence type="ECO:0000256" key="8">
    <source>
        <dbReference type="ARBA" id="ARBA00022884"/>
    </source>
</evidence>
<dbReference type="PANTHER" id="PTHR46144">
    <property type="entry name" value="ZINC FINGER PROTEIN 385B-LIKE"/>
    <property type="match status" value="1"/>
</dbReference>
<evidence type="ECO:0000256" key="1">
    <source>
        <dbReference type="ARBA" id="ARBA00004123"/>
    </source>
</evidence>
<proteinExistence type="predicted"/>
<evidence type="ECO:0000313" key="13">
    <source>
        <dbReference type="Ensembl" id="ENSHCOP00000008462.1"/>
    </source>
</evidence>
<evidence type="ECO:0000256" key="2">
    <source>
        <dbReference type="ARBA" id="ARBA00004496"/>
    </source>
</evidence>
<evidence type="ECO:0000256" key="5">
    <source>
        <dbReference type="ARBA" id="ARBA00022737"/>
    </source>
</evidence>
<dbReference type="Gene3D" id="3.30.160.60">
    <property type="entry name" value="Classic Zinc Finger"/>
    <property type="match status" value="4"/>
</dbReference>
<keyword evidence="7" id="KW-0862">Zinc</keyword>
<accession>A0A3Q2XVU9</accession>
<dbReference type="GO" id="GO:0008270">
    <property type="term" value="F:zinc ion binding"/>
    <property type="evidence" value="ECO:0007669"/>
    <property type="project" value="UniProtKB-KW"/>
</dbReference>
<feature type="compositionally biased region" description="Polar residues" evidence="11">
    <location>
        <begin position="136"/>
        <end position="146"/>
    </location>
</feature>
<dbReference type="SMART" id="SM00355">
    <property type="entry name" value="ZnF_C2H2"/>
    <property type="match status" value="4"/>
</dbReference>
<name>A0A3Q2XVU9_HIPCM</name>
<reference evidence="13" key="2">
    <citation type="submission" date="2025-09" db="UniProtKB">
        <authorList>
            <consortium name="Ensembl"/>
        </authorList>
    </citation>
    <scope>IDENTIFICATION</scope>
</reference>
<keyword evidence="8" id="KW-0694">RNA-binding</keyword>
<keyword evidence="5" id="KW-0677">Repeat</keyword>
<keyword evidence="3" id="KW-0963">Cytoplasm</keyword>
<keyword evidence="6" id="KW-0863">Zinc-finger</keyword>
<evidence type="ECO:0000256" key="9">
    <source>
        <dbReference type="ARBA" id="ARBA00023242"/>
    </source>
</evidence>
<protein>
    <recommendedName>
        <fullName evidence="10">Zinc finger protein 346</fullName>
    </recommendedName>
</protein>
<dbReference type="Pfam" id="PF12874">
    <property type="entry name" value="zf-met"/>
    <property type="match status" value="4"/>
</dbReference>
<dbReference type="GO" id="GO:0005634">
    <property type="term" value="C:nucleus"/>
    <property type="evidence" value="ECO:0007669"/>
    <property type="project" value="UniProtKB-SubCell"/>
</dbReference>
<comment type="subcellular location">
    <subcellularLocation>
        <location evidence="2">Cytoplasm</location>
    </subcellularLocation>
    <subcellularLocation>
        <location evidence="1">Nucleus</location>
    </subcellularLocation>
</comment>
<dbReference type="InterPro" id="IPR003604">
    <property type="entry name" value="Matrin/U1-like-C_Znf_C2H2"/>
</dbReference>
<dbReference type="Ensembl" id="ENSHCOT00000000261.1">
    <property type="protein sequence ID" value="ENSHCOP00000008462.1"/>
    <property type="gene ID" value="ENSHCOG00000010725.1"/>
</dbReference>
<dbReference type="InterPro" id="IPR036236">
    <property type="entry name" value="Znf_C2H2_sf"/>
</dbReference>
<organism evidence="13 14">
    <name type="scientific">Hippocampus comes</name>
    <name type="common">Tiger tail seahorse</name>
    <dbReference type="NCBI Taxonomy" id="109280"/>
    <lineage>
        <taxon>Eukaryota</taxon>
        <taxon>Metazoa</taxon>
        <taxon>Chordata</taxon>
        <taxon>Craniata</taxon>
        <taxon>Vertebrata</taxon>
        <taxon>Euteleostomi</taxon>
        <taxon>Actinopterygii</taxon>
        <taxon>Neopterygii</taxon>
        <taxon>Teleostei</taxon>
        <taxon>Neoteleostei</taxon>
        <taxon>Acanthomorphata</taxon>
        <taxon>Syngnathiaria</taxon>
        <taxon>Syngnathiformes</taxon>
        <taxon>Syngnathoidei</taxon>
        <taxon>Syngnathidae</taxon>
        <taxon>Hippocampus</taxon>
    </lineage>
</organism>
<keyword evidence="4" id="KW-0479">Metal-binding</keyword>
<evidence type="ECO:0000256" key="4">
    <source>
        <dbReference type="ARBA" id="ARBA00022723"/>
    </source>
</evidence>
<reference evidence="13" key="1">
    <citation type="submission" date="2025-08" db="UniProtKB">
        <authorList>
            <consortium name="Ensembl"/>
        </authorList>
    </citation>
    <scope>IDENTIFICATION</scope>
</reference>
<dbReference type="GO" id="GO:0003723">
    <property type="term" value="F:RNA binding"/>
    <property type="evidence" value="ECO:0007669"/>
    <property type="project" value="UniProtKB-KW"/>
</dbReference>
<dbReference type="AlphaFoldDB" id="A0A3Q2XVU9"/>
<dbReference type="InterPro" id="IPR013087">
    <property type="entry name" value="Znf_C2H2_type"/>
</dbReference>
<evidence type="ECO:0000256" key="6">
    <source>
        <dbReference type="ARBA" id="ARBA00022771"/>
    </source>
</evidence>
<dbReference type="Proteomes" id="UP000264820">
    <property type="component" value="Unplaced"/>
</dbReference>
<dbReference type="STRING" id="109280.ENSHCOP00000008462"/>
<evidence type="ECO:0000313" key="14">
    <source>
        <dbReference type="Proteomes" id="UP000264820"/>
    </source>
</evidence>
<dbReference type="PROSITE" id="PS00028">
    <property type="entry name" value="ZINC_FINGER_C2H2_1"/>
    <property type="match status" value="1"/>
</dbReference>
<feature type="region of interest" description="Disordered" evidence="11">
    <location>
        <begin position="122"/>
        <end position="148"/>
    </location>
</feature>
<keyword evidence="9" id="KW-0539">Nucleus</keyword>
<evidence type="ECO:0000259" key="12">
    <source>
        <dbReference type="PROSITE" id="PS00028"/>
    </source>
</evidence>
<feature type="region of interest" description="Disordered" evidence="11">
    <location>
        <begin position="1"/>
        <end position="20"/>
    </location>
</feature>
<sequence>MAPKSPQNKTNKKSQAPAKFRSSSSFPLRCQASFCARALARTGVKVLLEPRAQVMMAVAMDTDQFPYLPSGPDQVNQMIKEHGNLFTDSLCSVCNAVLISESQKLAHYQSKKHGNKVRRYLSIQSENEPETKKFKSLSSHDTNNGESDPMKACKMCKMTFTSPVMAQSHYQGKIHAKNLKLKSVDPHTSAAAVVEVAAAATGNGGHGGDKDPDRFCSICQASFNNAQMAQQHYSGKKHKKHLAKQDLMKLYGKPATPASTAKGLPCTLCNIELNSVDQYQSHISGAKHKNQYVHPPIQSGPSVALSGAGGGGGGGMTKPSAGGIVDVAQWNAFQIAMSFWVCVPQAPSKEVGSGRWGPAV</sequence>
<dbReference type="SUPFAM" id="SSF57667">
    <property type="entry name" value="beta-beta-alpha zinc fingers"/>
    <property type="match status" value="4"/>
</dbReference>
<dbReference type="PANTHER" id="PTHR46144:SF5">
    <property type="entry name" value="ZINC FINGER PROTEIN 346"/>
    <property type="match status" value="1"/>
</dbReference>